<dbReference type="EMBL" id="JAUCMV010000004">
    <property type="protein sequence ID" value="KAK0400629.1"/>
    <property type="molecule type" value="Genomic_DNA"/>
</dbReference>
<comment type="caution">
    <text evidence="1">The sequence shown here is derived from an EMBL/GenBank/DDBJ whole genome shotgun (WGS) entry which is preliminary data.</text>
</comment>
<sequence>MANWRLMFLDITQDTDAAPVASSTPLSVTRNDVEPEDLYVELDKRELESECRMYGEMVRKVASRLPPAALAEFRHRLFQIFNKYGQR</sequence>
<keyword evidence="2" id="KW-1185">Reference proteome</keyword>
<organism evidence="1 2">
    <name type="scientific">Steinernema hermaphroditum</name>
    <dbReference type="NCBI Taxonomy" id="289476"/>
    <lineage>
        <taxon>Eukaryota</taxon>
        <taxon>Metazoa</taxon>
        <taxon>Ecdysozoa</taxon>
        <taxon>Nematoda</taxon>
        <taxon>Chromadorea</taxon>
        <taxon>Rhabditida</taxon>
        <taxon>Tylenchina</taxon>
        <taxon>Panagrolaimomorpha</taxon>
        <taxon>Strongyloidoidea</taxon>
        <taxon>Steinernematidae</taxon>
        <taxon>Steinernema</taxon>
    </lineage>
</organism>
<dbReference type="Proteomes" id="UP001175271">
    <property type="component" value="Unassembled WGS sequence"/>
</dbReference>
<accession>A0AA39H9L2</accession>
<gene>
    <name evidence="1" type="ORF">QR680_015358</name>
</gene>
<reference evidence="1" key="1">
    <citation type="submission" date="2023-06" db="EMBL/GenBank/DDBJ databases">
        <title>Genomic analysis of the entomopathogenic nematode Steinernema hermaphroditum.</title>
        <authorList>
            <person name="Schwarz E.M."/>
            <person name="Heppert J.K."/>
            <person name="Baniya A."/>
            <person name="Schwartz H.T."/>
            <person name="Tan C.-H."/>
            <person name="Antoshechkin I."/>
            <person name="Sternberg P.W."/>
            <person name="Goodrich-Blair H."/>
            <person name="Dillman A.R."/>
        </authorList>
    </citation>
    <scope>NUCLEOTIDE SEQUENCE</scope>
    <source>
        <strain evidence="1">PS9179</strain>
        <tissue evidence="1">Whole animal</tissue>
    </source>
</reference>
<proteinExistence type="predicted"/>
<protein>
    <submittedName>
        <fullName evidence="1">Uncharacterized protein</fullName>
    </submittedName>
</protein>
<dbReference type="AlphaFoldDB" id="A0AA39H9L2"/>
<evidence type="ECO:0000313" key="2">
    <source>
        <dbReference type="Proteomes" id="UP001175271"/>
    </source>
</evidence>
<name>A0AA39H9L2_9BILA</name>
<evidence type="ECO:0000313" key="1">
    <source>
        <dbReference type="EMBL" id="KAK0400629.1"/>
    </source>
</evidence>